<protein>
    <submittedName>
        <fullName evidence="1">Uncharacterized protein</fullName>
    </submittedName>
</protein>
<organism evidence="1 2">
    <name type="scientific">Lentilactobacillus fungorum</name>
    <dbReference type="NCBI Taxonomy" id="2201250"/>
    <lineage>
        <taxon>Bacteria</taxon>
        <taxon>Bacillati</taxon>
        <taxon>Bacillota</taxon>
        <taxon>Bacilli</taxon>
        <taxon>Lactobacillales</taxon>
        <taxon>Lactobacillaceae</taxon>
        <taxon>Lentilactobacillus</taxon>
    </lineage>
</organism>
<dbReference type="Proteomes" id="UP000604765">
    <property type="component" value="Unassembled WGS sequence"/>
</dbReference>
<evidence type="ECO:0000313" key="1">
    <source>
        <dbReference type="EMBL" id="GHP13586.1"/>
    </source>
</evidence>
<gene>
    <name evidence="1" type="ORF">YK48G_10110</name>
</gene>
<reference evidence="1 2" key="1">
    <citation type="journal article" date="2021" name="Int. J. Syst. Evol. Microbiol.">
        <title>Lentilactobacillus fungorum sp. nov., isolated from spent mushroom substrates.</title>
        <authorList>
            <person name="Tohno M."/>
            <person name="Tanizawa Y."/>
            <person name="Kojima Y."/>
            <person name="Sakamoto M."/>
            <person name="Ohkuma M."/>
            <person name="Kobayashi H."/>
        </authorList>
    </citation>
    <scope>NUCLEOTIDE SEQUENCE [LARGE SCALE GENOMIC DNA]</scope>
    <source>
        <strain evidence="1 2">YK48G</strain>
    </source>
</reference>
<comment type="caution">
    <text evidence="1">The sequence shown here is derived from an EMBL/GenBank/DDBJ whole genome shotgun (WGS) entry which is preliminary data.</text>
</comment>
<dbReference type="EMBL" id="BNJR01000010">
    <property type="protein sequence ID" value="GHP13586.1"/>
    <property type="molecule type" value="Genomic_DNA"/>
</dbReference>
<proteinExistence type="predicted"/>
<name>A0ABQ3VZX4_9LACO</name>
<dbReference type="RefSeq" id="WP_203629622.1">
    <property type="nucleotide sequence ID" value="NZ_BNJR01000010.1"/>
</dbReference>
<accession>A0ABQ3VZX4</accession>
<evidence type="ECO:0000313" key="2">
    <source>
        <dbReference type="Proteomes" id="UP000604765"/>
    </source>
</evidence>
<keyword evidence="2" id="KW-1185">Reference proteome</keyword>
<sequence>MNKGLRRLVMGVIATTAIVAGFILVNGKQAQAANTQNYLTVRVNDTQGHQLKADQKVLTGVKNVQSPDITVPGYAENDIHSVSISAWPGMYFGNVSRVDCMVNPEDPKTIYSGVDGQDDATEIPEGLTAASYMLVLWQI</sequence>